<comment type="caution">
    <text evidence="9">The sequence shown here is derived from an EMBL/GenBank/DDBJ whole genome shotgun (WGS) entry which is preliminary data.</text>
</comment>
<dbReference type="EMBL" id="JACHJQ010000010">
    <property type="protein sequence ID" value="MBB4911569.1"/>
    <property type="molecule type" value="Genomic_DNA"/>
</dbReference>
<dbReference type="InterPro" id="IPR035906">
    <property type="entry name" value="MetI-like_sf"/>
</dbReference>
<dbReference type="GO" id="GO:0055085">
    <property type="term" value="P:transmembrane transport"/>
    <property type="evidence" value="ECO:0007669"/>
    <property type="project" value="InterPro"/>
</dbReference>
<sequence>MSVLVVIGVSIFVFALLHVIYPSPARDVLGLRAPQMAVDAWNKAHGYDDPAAVQYLRYVKDLLHGNLGYSYIENQSVLALFEGRMARSAYMSGISLALAVLIAIPLGVFQAVKRNSIGDLVVTSTAFTLYSMPVFFLGLLLIQVFALSLPVFSFQASQSTSLLTVIADWHAMTLPIATMTLISVAAFSRYMRSSSMDVLAQDYIRVARAKGLPERLVLLRHLVRNASLPIVTLVGLSLPQLLTGNLITEQLFNYPGLGLLFFDSLKKADYPVLLAYTQAAAILVVAGNLIADIALSIADPRIRLR</sequence>
<dbReference type="PROSITE" id="PS50928">
    <property type="entry name" value="ABC_TM1"/>
    <property type="match status" value="1"/>
</dbReference>
<feature type="transmembrane region" description="Helical" evidence="7">
    <location>
        <begin position="121"/>
        <end position="149"/>
    </location>
</feature>
<dbReference type="Proteomes" id="UP000520767">
    <property type="component" value="Unassembled WGS sequence"/>
</dbReference>
<accession>A0A7W7QE14</accession>
<reference evidence="9 10" key="1">
    <citation type="submission" date="2020-08" db="EMBL/GenBank/DDBJ databases">
        <title>Genomic Encyclopedia of Type Strains, Phase III (KMG-III): the genomes of soil and plant-associated and newly described type strains.</title>
        <authorList>
            <person name="Whitman W."/>
        </authorList>
    </citation>
    <scope>NUCLEOTIDE SEQUENCE [LARGE SCALE GENOMIC DNA]</scope>
    <source>
        <strain evidence="9 10">CECT 8960</strain>
    </source>
</reference>
<evidence type="ECO:0000256" key="2">
    <source>
        <dbReference type="ARBA" id="ARBA00022448"/>
    </source>
</evidence>
<dbReference type="AlphaFoldDB" id="A0A7W7QE14"/>
<dbReference type="InterPro" id="IPR000515">
    <property type="entry name" value="MetI-like"/>
</dbReference>
<evidence type="ECO:0000256" key="7">
    <source>
        <dbReference type="RuleBase" id="RU363032"/>
    </source>
</evidence>
<dbReference type="GO" id="GO:0005886">
    <property type="term" value="C:plasma membrane"/>
    <property type="evidence" value="ECO:0007669"/>
    <property type="project" value="UniProtKB-SubCell"/>
</dbReference>
<evidence type="ECO:0000313" key="9">
    <source>
        <dbReference type="EMBL" id="MBB4911569.1"/>
    </source>
</evidence>
<evidence type="ECO:0000256" key="6">
    <source>
        <dbReference type="ARBA" id="ARBA00023136"/>
    </source>
</evidence>
<protein>
    <submittedName>
        <fullName evidence="9">Peptide/nickel transport system permease protein</fullName>
    </submittedName>
</protein>
<evidence type="ECO:0000256" key="3">
    <source>
        <dbReference type="ARBA" id="ARBA00022475"/>
    </source>
</evidence>
<evidence type="ECO:0000313" key="10">
    <source>
        <dbReference type="Proteomes" id="UP000520767"/>
    </source>
</evidence>
<evidence type="ECO:0000256" key="5">
    <source>
        <dbReference type="ARBA" id="ARBA00022989"/>
    </source>
</evidence>
<keyword evidence="2 7" id="KW-0813">Transport</keyword>
<feature type="transmembrane region" description="Helical" evidence="7">
    <location>
        <begin position="222"/>
        <end position="242"/>
    </location>
</feature>
<dbReference type="Gene3D" id="1.10.3720.10">
    <property type="entry name" value="MetI-like"/>
    <property type="match status" value="1"/>
</dbReference>
<organism evidence="9 10">
    <name type="scientific">Actinophytocola algeriensis</name>
    <dbReference type="NCBI Taxonomy" id="1768010"/>
    <lineage>
        <taxon>Bacteria</taxon>
        <taxon>Bacillati</taxon>
        <taxon>Actinomycetota</taxon>
        <taxon>Actinomycetes</taxon>
        <taxon>Pseudonocardiales</taxon>
        <taxon>Pseudonocardiaceae</taxon>
    </lineage>
</organism>
<name>A0A7W7QE14_9PSEU</name>
<gene>
    <name evidence="9" type="ORF">FHR82_007839</name>
</gene>
<evidence type="ECO:0000256" key="1">
    <source>
        <dbReference type="ARBA" id="ARBA00004651"/>
    </source>
</evidence>
<comment type="subcellular location">
    <subcellularLocation>
        <location evidence="1 7">Cell membrane</location>
        <topology evidence="1 7">Multi-pass membrane protein</topology>
    </subcellularLocation>
</comment>
<proteinExistence type="inferred from homology"/>
<dbReference type="Pfam" id="PF00528">
    <property type="entry name" value="BPD_transp_1"/>
    <property type="match status" value="1"/>
</dbReference>
<dbReference type="PANTHER" id="PTHR43163">
    <property type="entry name" value="DIPEPTIDE TRANSPORT SYSTEM PERMEASE PROTEIN DPPB-RELATED"/>
    <property type="match status" value="1"/>
</dbReference>
<feature type="transmembrane region" description="Helical" evidence="7">
    <location>
        <begin position="89"/>
        <end position="109"/>
    </location>
</feature>
<keyword evidence="4 7" id="KW-0812">Transmembrane</keyword>
<feature type="domain" description="ABC transmembrane type-1" evidence="8">
    <location>
        <begin position="85"/>
        <end position="295"/>
    </location>
</feature>
<dbReference type="CDD" id="cd06261">
    <property type="entry name" value="TM_PBP2"/>
    <property type="match status" value="1"/>
</dbReference>
<keyword evidence="10" id="KW-1185">Reference proteome</keyword>
<evidence type="ECO:0000256" key="4">
    <source>
        <dbReference type="ARBA" id="ARBA00022692"/>
    </source>
</evidence>
<keyword evidence="5 7" id="KW-1133">Transmembrane helix</keyword>
<dbReference type="SUPFAM" id="SSF161098">
    <property type="entry name" value="MetI-like"/>
    <property type="match status" value="1"/>
</dbReference>
<dbReference type="PANTHER" id="PTHR43163:SF6">
    <property type="entry name" value="DIPEPTIDE TRANSPORT SYSTEM PERMEASE PROTEIN DPPB-RELATED"/>
    <property type="match status" value="1"/>
</dbReference>
<keyword evidence="6 7" id="KW-0472">Membrane</keyword>
<feature type="transmembrane region" description="Helical" evidence="7">
    <location>
        <begin position="169"/>
        <end position="187"/>
    </location>
</feature>
<evidence type="ECO:0000259" key="8">
    <source>
        <dbReference type="PROSITE" id="PS50928"/>
    </source>
</evidence>
<comment type="similarity">
    <text evidence="7">Belongs to the binding-protein-dependent transport system permease family.</text>
</comment>
<feature type="transmembrane region" description="Helical" evidence="7">
    <location>
        <begin position="273"/>
        <end position="295"/>
    </location>
</feature>
<keyword evidence="3" id="KW-1003">Cell membrane</keyword>